<evidence type="ECO:0000259" key="2">
    <source>
        <dbReference type="PROSITE" id="PS51194"/>
    </source>
</evidence>
<evidence type="ECO:0000313" key="3">
    <source>
        <dbReference type="EMBL" id="KAL2062928.1"/>
    </source>
</evidence>
<comment type="caution">
    <text evidence="3">The sequence shown here is derived from an EMBL/GenBank/DDBJ whole genome shotgun (WGS) entry which is preliminary data.</text>
</comment>
<dbReference type="Gene3D" id="3.30.420.10">
    <property type="entry name" value="Ribonuclease H-like superfamily/Ribonuclease H"/>
    <property type="match status" value="1"/>
</dbReference>
<sequence>MHGIEDMIGMLRLVYRPSKAAEVQKHDQVFYTARPKDEKYDPDDVSKVPDNEPTFTAAQVQNDPKSYQKLHEKYTGLDLYVAVGKLSRTDSRRYYVLRPNLFAELIMAYQSKSKAIMSKCYPVLADMLILARSYTSRLNHSGRTDGILDMGKYIKGHSYITWKLDFPPHDNEEMHFQFLHLQSALDYDKQIAGPKGESGTTSNVVNPAIRTRKKSKGGAFATRALRQLAILTTGVVPGSFDARARAVGKTTLVADTRRWRDRGFSLEFIVKATLKPEEAPPTTALGWVEKFCYGSPKYRALLKLIRMVCLEKDSKLMVTEGNVLNATIIEELCNYLHIECAVMHSGLSSSERVALAKRFRQDPKPTKLKVLVIMYDVTGLGIDLYEFCCDVGVFSPGKNGLIEQQAVCRVVRAPQTKWVRIYRLAQNNSHDEYRNSRQMDKYLVQLASRLNEPTFREELLKCLEVERQAVIELAKTPDGIKIMLSIKSGQAFTMSREFLEDDVEDEDEEMEDPAGMGDGHVEVMITDDMDMDDDEEPVIPIPTRKSRVRERDPADRFEQDEALDELVRRLKMDVSRPFMDADLEKDEVIQLGLSLIYKKHLGAQDSTYRSSVHILYSQLSEDIQEALRISLANVPKNLDRMIENDDYDMPMHHIQGPIKEELLELPDFNVNKVFTTIEARCLVLPKQYGQDRGFALYEAMDEDEQDQKRREVDICFRTETILISPDYLASVPKRAWVVPSLLGSNDQTFLPYTSRTATRHHSPENSRNGCYFHSGGVGPPTTLSSPIRSHSINSTLYWTVLHNQHISFTFSRSRSATVKPPAENDGRPKKQCPKCGRHILISELAKHTKISHGPKDVPCRFEGCGSMFRTNGARYSHEMTHGKLQHFCEVPQCTYAGAHRFQGLLQHVRHSHAHIAAAYVKGNPIPWDAPQLQIQFAMSNTKASKSPAPQKVDVALVQPFQDEDMMDQDETEENELLQGFNPDMQAYVRDYNQYIQNRYSQMAIYTPRSKPRNLLDGVRMCSGTDKAPCAYNVPINLETAALVPQERRAKDAKGMIKVLILRSRCLLCTRTTNRANFHVRLQKVVDGVPICSQSASCNNPRLPGRLQCQQCADAWNVTALEREKADRIKRSIRFGLGSQVTDAESMQRSLEGMFMTLDSSWTDLTEAVRQRPDDVFVVDTESGYMGDQDIHEVGVVNYEGGKVLDAPVDHGCTIAEYYDKIHNSVTENMRTRAHNGLRKTYGPPSLVQMPGLTPREIILKLKDGGMTNASIWVEHSIGSFDYRRLKALCPPDLAYILPDPKNIYSTLELWRELMPGLYSHKLSQIYSLVRPGDALLDRRHKAFPDAEMCLGVLKVVIEKFEREV</sequence>
<dbReference type="Proteomes" id="UP001595075">
    <property type="component" value="Unassembled WGS sequence"/>
</dbReference>
<dbReference type="InterPro" id="IPR001650">
    <property type="entry name" value="Helicase_C-like"/>
</dbReference>
<dbReference type="InterPro" id="IPR036397">
    <property type="entry name" value="RNaseH_sf"/>
</dbReference>
<dbReference type="SMART" id="SM00355">
    <property type="entry name" value="ZnF_C2H2"/>
    <property type="match status" value="3"/>
</dbReference>
<dbReference type="CDD" id="cd18793">
    <property type="entry name" value="SF2_C_SNF"/>
    <property type="match status" value="1"/>
</dbReference>
<reference evidence="3 4" key="1">
    <citation type="journal article" date="2024" name="Commun. Biol.">
        <title>Comparative genomic analysis of thermophilic fungi reveals convergent evolutionary adaptations and gene losses.</title>
        <authorList>
            <person name="Steindorff A.S."/>
            <person name="Aguilar-Pontes M.V."/>
            <person name="Robinson A.J."/>
            <person name="Andreopoulos B."/>
            <person name="LaButti K."/>
            <person name="Kuo A."/>
            <person name="Mondo S."/>
            <person name="Riley R."/>
            <person name="Otillar R."/>
            <person name="Haridas S."/>
            <person name="Lipzen A."/>
            <person name="Grimwood J."/>
            <person name="Schmutz J."/>
            <person name="Clum A."/>
            <person name="Reid I.D."/>
            <person name="Moisan M.C."/>
            <person name="Butler G."/>
            <person name="Nguyen T.T.M."/>
            <person name="Dewar K."/>
            <person name="Conant G."/>
            <person name="Drula E."/>
            <person name="Henrissat B."/>
            <person name="Hansel C."/>
            <person name="Singer S."/>
            <person name="Hutchinson M.I."/>
            <person name="de Vries R.P."/>
            <person name="Natvig D.O."/>
            <person name="Powell A.J."/>
            <person name="Tsang A."/>
            <person name="Grigoriev I.V."/>
        </authorList>
    </citation>
    <scope>NUCLEOTIDE SEQUENCE [LARGE SCALE GENOMIC DNA]</scope>
    <source>
        <strain evidence="3 4">CBS 494.80</strain>
    </source>
</reference>
<dbReference type="SUPFAM" id="SSF52540">
    <property type="entry name" value="P-loop containing nucleoside triphosphate hydrolases"/>
    <property type="match status" value="1"/>
</dbReference>
<evidence type="ECO:0000313" key="4">
    <source>
        <dbReference type="Proteomes" id="UP001595075"/>
    </source>
</evidence>
<accession>A0ABR4BZ47</accession>
<dbReference type="InterPro" id="IPR012337">
    <property type="entry name" value="RNaseH-like_sf"/>
</dbReference>
<dbReference type="SUPFAM" id="SSF53098">
    <property type="entry name" value="Ribonuclease H-like"/>
    <property type="match status" value="1"/>
</dbReference>
<dbReference type="Gene3D" id="3.40.50.300">
    <property type="entry name" value="P-loop containing nucleotide triphosphate hydrolases"/>
    <property type="match status" value="1"/>
</dbReference>
<dbReference type="InterPro" id="IPR027417">
    <property type="entry name" value="P-loop_NTPase"/>
</dbReference>
<name>A0ABR4BZ47_9HELO</name>
<organism evidence="3 4">
    <name type="scientific">Oculimacula yallundae</name>
    <dbReference type="NCBI Taxonomy" id="86028"/>
    <lineage>
        <taxon>Eukaryota</taxon>
        <taxon>Fungi</taxon>
        <taxon>Dikarya</taxon>
        <taxon>Ascomycota</taxon>
        <taxon>Pezizomycotina</taxon>
        <taxon>Leotiomycetes</taxon>
        <taxon>Helotiales</taxon>
        <taxon>Ploettnerulaceae</taxon>
        <taxon>Oculimacula</taxon>
    </lineage>
</organism>
<keyword evidence="4" id="KW-1185">Reference proteome</keyword>
<dbReference type="InterPro" id="IPR049730">
    <property type="entry name" value="SNF2/RAD54-like_C"/>
</dbReference>
<keyword evidence="1" id="KW-0378">Hydrolase</keyword>
<feature type="domain" description="Helicase C-terminal" evidence="2">
    <location>
        <begin position="300"/>
        <end position="461"/>
    </location>
</feature>
<dbReference type="PROSITE" id="PS51194">
    <property type="entry name" value="HELICASE_CTER"/>
    <property type="match status" value="1"/>
</dbReference>
<dbReference type="Gene3D" id="3.30.160.60">
    <property type="entry name" value="Classic Zinc Finger"/>
    <property type="match status" value="1"/>
</dbReference>
<dbReference type="PROSITE" id="PS00028">
    <property type="entry name" value="ZINC_FINGER_C2H2_1"/>
    <property type="match status" value="1"/>
</dbReference>
<dbReference type="InterPro" id="IPR013087">
    <property type="entry name" value="Znf_C2H2_type"/>
</dbReference>
<dbReference type="InterPro" id="IPR013520">
    <property type="entry name" value="Ribonucl_H"/>
</dbReference>
<dbReference type="SMART" id="SM00479">
    <property type="entry name" value="EXOIII"/>
    <property type="match status" value="1"/>
</dbReference>
<proteinExistence type="predicted"/>
<dbReference type="Pfam" id="PF00271">
    <property type="entry name" value="Helicase_C"/>
    <property type="match status" value="1"/>
</dbReference>
<protein>
    <recommendedName>
        <fullName evidence="2">Helicase C-terminal domain-containing protein</fullName>
    </recommendedName>
</protein>
<evidence type="ECO:0000256" key="1">
    <source>
        <dbReference type="ARBA" id="ARBA00022801"/>
    </source>
</evidence>
<dbReference type="SMART" id="SM00490">
    <property type="entry name" value="HELICc"/>
    <property type="match status" value="1"/>
</dbReference>
<dbReference type="EMBL" id="JAZHXI010000016">
    <property type="protein sequence ID" value="KAL2062928.1"/>
    <property type="molecule type" value="Genomic_DNA"/>
</dbReference>
<gene>
    <name evidence="3" type="ORF">VTL71DRAFT_6000</name>
</gene>